<evidence type="ECO:0000259" key="2">
    <source>
        <dbReference type="PROSITE" id="PS50802"/>
    </source>
</evidence>
<dbReference type="PANTHER" id="PTHR12419">
    <property type="entry name" value="OTU DOMAIN CONTAINING PROTEIN"/>
    <property type="match status" value="1"/>
</dbReference>
<feature type="domain" description="OTU" evidence="2">
    <location>
        <begin position="243"/>
        <end position="379"/>
    </location>
</feature>
<organism evidence="3 4">
    <name type="scientific">Sinanodonta woodiana</name>
    <name type="common">Chinese pond mussel</name>
    <name type="synonym">Anodonta woodiana</name>
    <dbReference type="NCBI Taxonomy" id="1069815"/>
    <lineage>
        <taxon>Eukaryota</taxon>
        <taxon>Metazoa</taxon>
        <taxon>Spiralia</taxon>
        <taxon>Lophotrochozoa</taxon>
        <taxon>Mollusca</taxon>
        <taxon>Bivalvia</taxon>
        <taxon>Autobranchia</taxon>
        <taxon>Heteroconchia</taxon>
        <taxon>Palaeoheterodonta</taxon>
        <taxon>Unionida</taxon>
        <taxon>Unionoidea</taxon>
        <taxon>Unionidae</taxon>
        <taxon>Unioninae</taxon>
        <taxon>Sinanodonta</taxon>
    </lineage>
</organism>
<dbReference type="Gene3D" id="3.90.70.80">
    <property type="match status" value="1"/>
</dbReference>
<protein>
    <recommendedName>
        <fullName evidence="2">OTU domain-containing protein</fullName>
    </recommendedName>
</protein>
<reference evidence="3 4" key="1">
    <citation type="submission" date="2024-11" db="EMBL/GenBank/DDBJ databases">
        <title>Chromosome-level genome assembly of the freshwater bivalve Anodonta woodiana.</title>
        <authorList>
            <person name="Chen X."/>
        </authorList>
    </citation>
    <scope>NUCLEOTIDE SEQUENCE [LARGE SCALE GENOMIC DNA]</scope>
    <source>
        <strain evidence="3">MN2024</strain>
        <tissue evidence="3">Gills</tissue>
    </source>
</reference>
<feature type="compositionally biased region" description="Basic and acidic residues" evidence="1">
    <location>
        <begin position="133"/>
        <end position="144"/>
    </location>
</feature>
<dbReference type="SUPFAM" id="SSF54001">
    <property type="entry name" value="Cysteine proteinases"/>
    <property type="match status" value="1"/>
</dbReference>
<gene>
    <name evidence="3" type="ORF">ACJMK2_026694</name>
</gene>
<dbReference type="PROSITE" id="PS50802">
    <property type="entry name" value="OTU"/>
    <property type="match status" value="1"/>
</dbReference>
<evidence type="ECO:0000256" key="1">
    <source>
        <dbReference type="SAM" id="MobiDB-lite"/>
    </source>
</evidence>
<dbReference type="Pfam" id="PF02338">
    <property type="entry name" value="OTU"/>
    <property type="match status" value="1"/>
</dbReference>
<accession>A0ABD3XKJ9</accession>
<sequence>MIYDSSPFFLESWTHPRNWHSYYHQHYAPRRRIHNTHTWSHSDWEPTRGDWGQNDSERTHHYTLSEPRTIPIKVERADTKAHATKVYYELSDNEDDSCVEILTPQEVELDFNNSASTNNRKRRKSVTQQPGKLLDKENTPKSTDEVVCKDVDLQHANYSEGSRRRNLDNKDKVFSIFVQDHKKQSSTERKTEKSDDVDVCDELSSSSTDLKYKREENEKEINGTPPGYTIYSYLSELLMQTGRQIDYIRGDGNCFFRALSKVIYGTESCHKQIREAVVDVIQKYPKKFEAYLDLDGGGIRNHTQEMRQLGTWATQTEIYAAATLLQRDIYVLSPDPGGDNYKWLLFTPMFQYSGDISNHPCFITLCHTNGNHYDRVATIEGKCNCNIDPPELSGINASVDLESEIV</sequence>
<evidence type="ECO:0000313" key="3">
    <source>
        <dbReference type="EMBL" id="KAL3886716.1"/>
    </source>
</evidence>
<dbReference type="InterPro" id="IPR050704">
    <property type="entry name" value="Peptidase_C85-like"/>
</dbReference>
<dbReference type="InterPro" id="IPR003323">
    <property type="entry name" value="OTU_dom"/>
</dbReference>
<dbReference type="CDD" id="cd22755">
    <property type="entry name" value="OTU_CeDUB-like"/>
    <property type="match status" value="1"/>
</dbReference>
<dbReference type="EMBL" id="JBJQND010000002">
    <property type="protein sequence ID" value="KAL3886716.1"/>
    <property type="molecule type" value="Genomic_DNA"/>
</dbReference>
<keyword evidence="4" id="KW-1185">Reference proteome</keyword>
<comment type="caution">
    <text evidence="3">The sequence shown here is derived from an EMBL/GenBank/DDBJ whole genome shotgun (WGS) entry which is preliminary data.</text>
</comment>
<evidence type="ECO:0000313" key="4">
    <source>
        <dbReference type="Proteomes" id="UP001634394"/>
    </source>
</evidence>
<proteinExistence type="predicted"/>
<name>A0ABD3XKJ9_SINWO</name>
<feature type="region of interest" description="Disordered" evidence="1">
    <location>
        <begin position="110"/>
        <end position="144"/>
    </location>
</feature>
<dbReference type="Proteomes" id="UP001634394">
    <property type="component" value="Unassembled WGS sequence"/>
</dbReference>
<dbReference type="InterPro" id="IPR038765">
    <property type="entry name" value="Papain-like_cys_pep_sf"/>
</dbReference>
<dbReference type="AlphaFoldDB" id="A0ABD3XKJ9"/>